<dbReference type="EMBL" id="VIBQ01000080">
    <property type="protein sequence ID" value="KAB8648468.1"/>
    <property type="molecule type" value="Genomic_DNA"/>
</dbReference>
<gene>
    <name evidence="2" type="ORF">FH972_026125</name>
</gene>
<accession>A0A5N6L3J2</accession>
<feature type="compositionally biased region" description="Acidic residues" evidence="1">
    <location>
        <begin position="61"/>
        <end position="71"/>
    </location>
</feature>
<sequence length="188" mass="18512">MRTHGAARRLGPGGRGVVADVLVRVAVQGGGVEGGEAGAGLDGGISGWSGAWGGGGGGVAGEDEEEAEDEGCAGGVAGEADAGGGGVLDALGGVCVAGEGLLDLGGVGCVGDEDCGVGDLVFDEEREPGEEKFQVEVGAAHGKAAAVAVVDDNIRRFGRILDHPDAFEISSLLILRHLYLFQVDGTSS</sequence>
<evidence type="ECO:0000313" key="2">
    <source>
        <dbReference type="EMBL" id="KAB8648468.1"/>
    </source>
</evidence>
<keyword evidence="3" id="KW-1185">Reference proteome</keyword>
<reference evidence="2 3" key="1">
    <citation type="submission" date="2019-06" db="EMBL/GenBank/DDBJ databases">
        <title>A chromosomal-level reference genome of Carpinus fangiana (Coryloideae, Betulaceae).</title>
        <authorList>
            <person name="Yang X."/>
            <person name="Wang Z."/>
            <person name="Zhang L."/>
            <person name="Hao G."/>
            <person name="Liu J."/>
            <person name="Yang Y."/>
        </authorList>
    </citation>
    <scope>NUCLEOTIDE SEQUENCE [LARGE SCALE GENOMIC DNA]</scope>
    <source>
        <strain evidence="2">Cfa_2016G</strain>
        <tissue evidence="2">Leaf</tissue>
    </source>
</reference>
<feature type="region of interest" description="Disordered" evidence="1">
    <location>
        <begin position="52"/>
        <end position="76"/>
    </location>
</feature>
<dbReference type="AlphaFoldDB" id="A0A5N6L3J2"/>
<evidence type="ECO:0000313" key="3">
    <source>
        <dbReference type="Proteomes" id="UP000327013"/>
    </source>
</evidence>
<protein>
    <submittedName>
        <fullName evidence="2">Uncharacterized protein</fullName>
    </submittedName>
</protein>
<comment type="caution">
    <text evidence="2">The sequence shown here is derived from an EMBL/GenBank/DDBJ whole genome shotgun (WGS) entry which is preliminary data.</text>
</comment>
<name>A0A5N6L3J2_9ROSI</name>
<evidence type="ECO:0000256" key="1">
    <source>
        <dbReference type="SAM" id="MobiDB-lite"/>
    </source>
</evidence>
<dbReference type="Proteomes" id="UP000327013">
    <property type="component" value="Unassembled WGS sequence"/>
</dbReference>
<organism evidence="2 3">
    <name type="scientific">Carpinus fangiana</name>
    <dbReference type="NCBI Taxonomy" id="176857"/>
    <lineage>
        <taxon>Eukaryota</taxon>
        <taxon>Viridiplantae</taxon>
        <taxon>Streptophyta</taxon>
        <taxon>Embryophyta</taxon>
        <taxon>Tracheophyta</taxon>
        <taxon>Spermatophyta</taxon>
        <taxon>Magnoliopsida</taxon>
        <taxon>eudicotyledons</taxon>
        <taxon>Gunneridae</taxon>
        <taxon>Pentapetalae</taxon>
        <taxon>rosids</taxon>
        <taxon>fabids</taxon>
        <taxon>Fagales</taxon>
        <taxon>Betulaceae</taxon>
        <taxon>Carpinus</taxon>
    </lineage>
</organism>
<proteinExistence type="predicted"/>